<evidence type="ECO:0000313" key="3">
    <source>
        <dbReference type="Proteomes" id="UP000198926"/>
    </source>
</evidence>
<dbReference type="OrthoDB" id="7650680at2"/>
<dbReference type="AlphaFoldDB" id="A0A1I6M270"/>
<keyword evidence="1" id="KW-0732">Signal</keyword>
<name>A0A1I6M270_9RHOB</name>
<accession>A0A1I6M270</accession>
<dbReference type="EMBL" id="FOZM01000001">
    <property type="protein sequence ID" value="SFS09817.1"/>
    <property type="molecule type" value="Genomic_DNA"/>
</dbReference>
<evidence type="ECO:0000313" key="2">
    <source>
        <dbReference type="EMBL" id="SFS09817.1"/>
    </source>
</evidence>
<evidence type="ECO:0000256" key="1">
    <source>
        <dbReference type="SAM" id="SignalP"/>
    </source>
</evidence>
<evidence type="ECO:0008006" key="4">
    <source>
        <dbReference type="Google" id="ProtNLM"/>
    </source>
</evidence>
<gene>
    <name evidence="2" type="ORF">SAMN05444714_1155</name>
</gene>
<sequence length="204" mass="22204">MRLLYVLIIVVLGGPATADVAQRVAAVADASFARMPQQVTADRIAGQCGADETVHPTVAYCTSQNRIYVSAGSVEPPFLSYLVAHVYGHAVQVQHGVADVALRTIRARPEDEAMLRGWVERQVDCIAGFVLAQADLPLPDLTTYVTDDPFDRPHWGRSPLSRGPHLPIPVSDRMRWLKTGYERGLSACAVGEFDASLLLAAQRN</sequence>
<feature type="signal peptide" evidence="1">
    <location>
        <begin position="1"/>
        <end position="18"/>
    </location>
</feature>
<keyword evidence="3" id="KW-1185">Reference proteome</keyword>
<proteinExistence type="predicted"/>
<reference evidence="2 3" key="1">
    <citation type="submission" date="2016-10" db="EMBL/GenBank/DDBJ databases">
        <authorList>
            <person name="de Groot N.N."/>
        </authorList>
    </citation>
    <scope>NUCLEOTIDE SEQUENCE [LARGE SCALE GENOMIC DNA]</scope>
    <source>
        <strain evidence="2 3">DSM 29433</strain>
    </source>
</reference>
<organism evidence="2 3">
    <name type="scientific">Yoonia litorea</name>
    <dbReference type="NCBI Taxonomy" id="1123755"/>
    <lineage>
        <taxon>Bacteria</taxon>
        <taxon>Pseudomonadati</taxon>
        <taxon>Pseudomonadota</taxon>
        <taxon>Alphaproteobacteria</taxon>
        <taxon>Rhodobacterales</taxon>
        <taxon>Paracoccaceae</taxon>
        <taxon>Yoonia</taxon>
    </lineage>
</organism>
<dbReference type="RefSeq" id="WP_090205085.1">
    <property type="nucleotide sequence ID" value="NZ_FOZM01000001.1"/>
</dbReference>
<dbReference type="Proteomes" id="UP000198926">
    <property type="component" value="Unassembled WGS sequence"/>
</dbReference>
<protein>
    <recommendedName>
        <fullName evidence="4">Neutral zinc metallopeptidase</fullName>
    </recommendedName>
</protein>
<feature type="chain" id="PRO_5011567590" description="Neutral zinc metallopeptidase" evidence="1">
    <location>
        <begin position="19"/>
        <end position="204"/>
    </location>
</feature>